<dbReference type="AlphaFoldDB" id="A0A060TAS4"/>
<dbReference type="Pfam" id="PF07859">
    <property type="entry name" value="Abhydrolase_3"/>
    <property type="match status" value="1"/>
</dbReference>
<protein>
    <submittedName>
        <fullName evidence="3">ARAD1B03058p</fullName>
    </submittedName>
</protein>
<reference evidence="3" key="1">
    <citation type="submission" date="2014-02" db="EMBL/GenBank/DDBJ databases">
        <authorList>
            <person name="Genoscope - CEA"/>
        </authorList>
    </citation>
    <scope>NUCLEOTIDE SEQUENCE</scope>
    <source>
        <strain evidence="3">LS3</strain>
    </source>
</reference>
<organism evidence="3">
    <name type="scientific">Blastobotrys adeninivorans</name>
    <name type="common">Yeast</name>
    <name type="synonym">Arxula adeninivorans</name>
    <dbReference type="NCBI Taxonomy" id="409370"/>
    <lineage>
        <taxon>Eukaryota</taxon>
        <taxon>Fungi</taxon>
        <taxon>Dikarya</taxon>
        <taxon>Ascomycota</taxon>
        <taxon>Saccharomycotina</taxon>
        <taxon>Dipodascomycetes</taxon>
        <taxon>Dipodascales</taxon>
        <taxon>Trichomonascaceae</taxon>
        <taxon>Blastobotrys</taxon>
    </lineage>
</organism>
<dbReference type="GO" id="GO:0016787">
    <property type="term" value="F:hydrolase activity"/>
    <property type="evidence" value="ECO:0007669"/>
    <property type="project" value="InterPro"/>
</dbReference>
<dbReference type="InterPro" id="IPR029058">
    <property type="entry name" value="AB_hydrolase_fold"/>
</dbReference>
<feature type="signal peptide" evidence="1">
    <location>
        <begin position="1"/>
        <end position="26"/>
    </location>
</feature>
<reference evidence="3" key="2">
    <citation type="submission" date="2014-06" db="EMBL/GenBank/DDBJ databases">
        <title>The complete genome of Blastobotrys (Arxula) adeninivorans LS3 - a yeast of biotechnological interest.</title>
        <authorList>
            <person name="Kunze G."/>
            <person name="Gaillardin C."/>
            <person name="Czernicka M."/>
            <person name="Durrens P."/>
            <person name="Martin T."/>
            <person name="Boer E."/>
            <person name="Gabaldon T."/>
            <person name="Cruz J."/>
            <person name="Talla E."/>
            <person name="Marck C."/>
            <person name="Goffeau A."/>
            <person name="Barbe V."/>
            <person name="Baret P."/>
            <person name="Baronian K."/>
            <person name="Beier S."/>
            <person name="Bleykasten C."/>
            <person name="Bode R."/>
            <person name="Casaregola S."/>
            <person name="Despons L."/>
            <person name="Fairhead C."/>
            <person name="Giersberg M."/>
            <person name="Gierski P."/>
            <person name="Hahnel U."/>
            <person name="Hartmann A."/>
            <person name="Jankowska D."/>
            <person name="Jubin C."/>
            <person name="Jung P."/>
            <person name="Lafontaine I."/>
            <person name="Leh-Louis V."/>
            <person name="Lemaire M."/>
            <person name="Marcet-Houben M."/>
            <person name="Mascher M."/>
            <person name="Morel G."/>
            <person name="Richard G.-F."/>
            <person name="Riechen J."/>
            <person name="Sacerdot C."/>
            <person name="Sarkar A."/>
            <person name="Savel G."/>
            <person name="Schacherer J."/>
            <person name="Sherman D."/>
            <person name="Straub M.-L."/>
            <person name="Stein N."/>
            <person name="Thierry A."/>
            <person name="Trautwein-Schult A."/>
            <person name="Westhof E."/>
            <person name="Worch S."/>
            <person name="Dujon B."/>
            <person name="Souciet J.-L."/>
            <person name="Wincker P."/>
            <person name="Scholz U."/>
            <person name="Neuveglise N."/>
        </authorList>
    </citation>
    <scope>NUCLEOTIDE SEQUENCE</scope>
    <source>
        <strain evidence="3">LS3</strain>
    </source>
</reference>
<evidence type="ECO:0000259" key="2">
    <source>
        <dbReference type="Pfam" id="PF07859"/>
    </source>
</evidence>
<dbReference type="EMBL" id="HG937692">
    <property type="protein sequence ID" value="CDP36002.1"/>
    <property type="molecule type" value="Genomic_DNA"/>
</dbReference>
<evidence type="ECO:0000313" key="3">
    <source>
        <dbReference type="EMBL" id="CDP36002.1"/>
    </source>
</evidence>
<dbReference type="SUPFAM" id="SSF53474">
    <property type="entry name" value="alpha/beta-Hydrolases"/>
    <property type="match status" value="1"/>
</dbReference>
<dbReference type="InterPro" id="IPR013094">
    <property type="entry name" value="AB_hydrolase_3"/>
</dbReference>
<dbReference type="PANTHER" id="PTHR23024:SF242">
    <property type="entry name" value="ALPHA_BETA HYDROLASE FOLD-3 DOMAIN-CONTAINING PROTEIN-RELATED"/>
    <property type="match status" value="1"/>
</dbReference>
<dbReference type="InterPro" id="IPR050466">
    <property type="entry name" value="Carboxylest/Gibb_receptor"/>
</dbReference>
<name>A0A060TAS4_BLAAD</name>
<feature type="chain" id="PRO_5001588090" evidence="1">
    <location>
        <begin position="27"/>
        <end position="299"/>
    </location>
</feature>
<dbReference type="PhylomeDB" id="A0A060TAS4"/>
<evidence type="ECO:0000256" key="1">
    <source>
        <dbReference type="SAM" id="SignalP"/>
    </source>
</evidence>
<feature type="domain" description="Alpha/beta hydrolase fold-3" evidence="2">
    <location>
        <begin position="67"/>
        <end position="271"/>
    </location>
</feature>
<proteinExistence type="predicted"/>
<dbReference type="Gene3D" id="3.40.50.1820">
    <property type="entry name" value="alpha/beta hydrolase"/>
    <property type="match status" value="1"/>
</dbReference>
<sequence length="299" mass="33363">MISYLQSWPIVQKAILIVLRVLSSVAMRLYPAESPDKTVRLPSRDPKRTIRADVYTPKHPIRPSPLLINFHGGGFVLRMAGSDSKFCRKIADSTPYTVIDVDYRLAPEHPFPAALEDAEDAIHWALKNNTEYDSSRIVLSGFSCGGNIALVTSASWTFEHHPVRACVAFYPVCDLTRDPAEKTAPEQGLPQLPMFCYRMFDASYLGDDGDPRDPRVSPINYDPDDFPKNLVLFTAAKDFLCMEGDHLAKNVGNTPGHNVLHQRFAQVGHAWDKRPTGDTSIQATDDAYSTVVRVLNDTM</sequence>
<dbReference type="PANTHER" id="PTHR23024">
    <property type="entry name" value="ARYLACETAMIDE DEACETYLASE"/>
    <property type="match status" value="1"/>
</dbReference>
<keyword evidence="1" id="KW-0732">Signal</keyword>
<accession>A0A060TAS4</accession>
<gene>
    <name evidence="3" type="ORF">GNLVRS02_ARAD1B03058g</name>
</gene>